<dbReference type="GO" id="GO:0051260">
    <property type="term" value="P:protein homooligomerization"/>
    <property type="evidence" value="ECO:0007669"/>
    <property type="project" value="InterPro"/>
</dbReference>
<dbReference type="GO" id="GO:0016020">
    <property type="term" value="C:membrane"/>
    <property type="evidence" value="ECO:0007669"/>
    <property type="project" value="InterPro"/>
</dbReference>
<dbReference type="Proteomes" id="UP000515161">
    <property type="component" value="Unplaced"/>
</dbReference>
<evidence type="ECO:0000313" key="2">
    <source>
        <dbReference type="Proteomes" id="UP000515161"/>
    </source>
</evidence>
<feature type="compositionally biased region" description="Low complexity" evidence="1">
    <location>
        <begin position="289"/>
        <end position="308"/>
    </location>
</feature>
<reference evidence="3" key="1">
    <citation type="submission" date="2025-08" db="UniProtKB">
        <authorList>
            <consortium name="RefSeq"/>
        </authorList>
    </citation>
    <scope>IDENTIFICATION</scope>
</reference>
<dbReference type="AlphaFoldDB" id="A0A6P8VT82"/>
<feature type="region of interest" description="Disordered" evidence="1">
    <location>
        <begin position="70"/>
        <end position="151"/>
    </location>
</feature>
<accession>A0A6P8VT82</accession>
<protein>
    <submittedName>
        <fullName evidence="3">Uncharacterized protein LOC117561028</fullName>
    </submittedName>
</protein>
<dbReference type="OrthoDB" id="7617494at2759"/>
<dbReference type="SUPFAM" id="SSF54098">
    <property type="entry name" value="Prion-like"/>
    <property type="match status" value="1"/>
</dbReference>
<name>A0A6P8VT82_GYMAC</name>
<dbReference type="GeneID" id="117561028"/>
<feature type="region of interest" description="Disordered" evidence="1">
    <location>
        <begin position="284"/>
        <end position="357"/>
    </location>
</feature>
<evidence type="ECO:0000256" key="1">
    <source>
        <dbReference type="SAM" id="MobiDB-lite"/>
    </source>
</evidence>
<feature type="compositionally biased region" description="Low complexity" evidence="1">
    <location>
        <begin position="86"/>
        <end position="102"/>
    </location>
</feature>
<organism evidence="2 3">
    <name type="scientific">Gymnodraco acuticeps</name>
    <name type="common">Antarctic dragonfish</name>
    <dbReference type="NCBI Taxonomy" id="8218"/>
    <lineage>
        <taxon>Eukaryota</taxon>
        <taxon>Metazoa</taxon>
        <taxon>Chordata</taxon>
        <taxon>Craniata</taxon>
        <taxon>Vertebrata</taxon>
        <taxon>Euteleostomi</taxon>
        <taxon>Actinopterygii</taxon>
        <taxon>Neopterygii</taxon>
        <taxon>Teleostei</taxon>
        <taxon>Neoteleostei</taxon>
        <taxon>Acanthomorphata</taxon>
        <taxon>Eupercaria</taxon>
        <taxon>Perciformes</taxon>
        <taxon>Notothenioidei</taxon>
        <taxon>Bathydraconidae</taxon>
        <taxon>Gymnodraco</taxon>
    </lineage>
</organism>
<dbReference type="KEGG" id="gacu:117561028"/>
<sequence>MKSSSILETFQVHQHFAAGHDLRDSEAEQHAEKQKNCHQSGAKMKLHPLPLLCLSLLLFHLSMAKRGGSFGKSFGFGSKKKGSTPNRGNTNTNKNNQGSNSQAGYPRQPVKTNQHPQSGRPGYPGSYPRQPAGGYQNQAGGSYGGGYMNRNPNNKVLSPQYGGSFGHGGYGARGGSPFSHSVQSMGMYPSDRSRGFGRSAVMGVAGGAMMGMALGYGLGRFPRPPYNFHNSQEEQHYNNYMYRKYGSKSTDANDYSRDYKYIQPPETYDSYMDSCMKRTDILRAENPKTNNNPAATTSTPAPGTGSNTKETNNTAADNSSTHAPSTPRPLNQPEADPVPSASQGPNSDDDDDDDDEDTVSIVEIGYPALMEQMQARKCLELYLIFSEKYIKKQMSGVQGLVGSRRLLAALTSATLMLLNTNMLMLLH</sequence>
<dbReference type="RefSeq" id="XP_034094111.1">
    <property type="nucleotide sequence ID" value="XM_034238220.1"/>
</dbReference>
<dbReference type="InParanoid" id="A0A6P8VT82"/>
<gene>
    <name evidence="3" type="primary">LOC117561028</name>
</gene>
<feature type="compositionally biased region" description="Polar residues" evidence="1">
    <location>
        <begin position="309"/>
        <end position="324"/>
    </location>
</feature>
<evidence type="ECO:0000313" key="3">
    <source>
        <dbReference type="RefSeq" id="XP_034094111.1"/>
    </source>
</evidence>
<proteinExistence type="predicted"/>
<dbReference type="InterPro" id="IPR036924">
    <property type="entry name" value="Prion/Doppel_b-ribbon_dom_sf"/>
</dbReference>
<feature type="compositionally biased region" description="Acidic residues" evidence="1">
    <location>
        <begin position="347"/>
        <end position="357"/>
    </location>
</feature>
<dbReference type="Gene3D" id="1.10.790.10">
    <property type="entry name" value="Prion/Doppel protein, beta-ribbon domain"/>
    <property type="match status" value="1"/>
</dbReference>
<keyword evidence="2" id="KW-1185">Reference proteome</keyword>